<sequence>MARKIILAVLALVLIGVGTGIYLWYKPHATVDNKKGIEVTAQALAQAYTNNEAQANTLYLNKVIEVTGSVTETEQNQDGGLMVILDNDVQCALREKGIQTSKGQTLTIKGFCSGNGMLGVSLTDCIIKE</sequence>
<gene>
    <name evidence="1" type="ORF">GCM10023093_21970</name>
</gene>
<comment type="caution">
    <text evidence="1">The sequence shown here is derived from an EMBL/GenBank/DDBJ whole genome shotgun (WGS) entry which is preliminary data.</text>
</comment>
<dbReference type="Pfam" id="PF12869">
    <property type="entry name" value="tRNA_anti-like"/>
    <property type="match status" value="1"/>
</dbReference>
<dbReference type="Proteomes" id="UP001500067">
    <property type="component" value="Unassembled WGS sequence"/>
</dbReference>
<reference evidence="2" key="1">
    <citation type="journal article" date="2019" name="Int. J. Syst. Evol. Microbiol.">
        <title>The Global Catalogue of Microorganisms (GCM) 10K type strain sequencing project: providing services to taxonomists for standard genome sequencing and annotation.</title>
        <authorList>
            <consortium name="The Broad Institute Genomics Platform"/>
            <consortium name="The Broad Institute Genome Sequencing Center for Infectious Disease"/>
            <person name="Wu L."/>
            <person name="Ma J."/>
        </authorList>
    </citation>
    <scope>NUCLEOTIDE SEQUENCE [LARGE SCALE GENOMIC DNA]</scope>
    <source>
        <strain evidence="2">JCM 32105</strain>
    </source>
</reference>
<evidence type="ECO:0000313" key="2">
    <source>
        <dbReference type="Proteomes" id="UP001500067"/>
    </source>
</evidence>
<evidence type="ECO:0000313" key="1">
    <source>
        <dbReference type="EMBL" id="GAA4466960.1"/>
    </source>
</evidence>
<organism evidence="1 2">
    <name type="scientific">Nemorincola caseinilytica</name>
    <dbReference type="NCBI Taxonomy" id="2054315"/>
    <lineage>
        <taxon>Bacteria</taxon>
        <taxon>Pseudomonadati</taxon>
        <taxon>Bacteroidota</taxon>
        <taxon>Chitinophagia</taxon>
        <taxon>Chitinophagales</taxon>
        <taxon>Chitinophagaceae</taxon>
        <taxon>Nemorincola</taxon>
    </lineage>
</organism>
<name>A0ABP8NGH2_9BACT</name>
<dbReference type="RefSeq" id="WP_345083051.1">
    <property type="nucleotide sequence ID" value="NZ_BAABFA010000014.1"/>
</dbReference>
<dbReference type="InterPro" id="IPR024422">
    <property type="entry name" value="Protein_unknown_function_OB"/>
</dbReference>
<protein>
    <recommendedName>
        <fullName evidence="3">tRNA_anti-like</fullName>
    </recommendedName>
</protein>
<dbReference type="EMBL" id="BAABFA010000014">
    <property type="protein sequence ID" value="GAA4466960.1"/>
    <property type="molecule type" value="Genomic_DNA"/>
</dbReference>
<evidence type="ECO:0008006" key="3">
    <source>
        <dbReference type="Google" id="ProtNLM"/>
    </source>
</evidence>
<proteinExistence type="predicted"/>
<accession>A0ABP8NGH2</accession>
<keyword evidence="2" id="KW-1185">Reference proteome</keyword>